<dbReference type="InterPro" id="IPR005024">
    <property type="entry name" value="Snf7_fam"/>
</dbReference>
<dbReference type="EMBL" id="MU005970">
    <property type="protein sequence ID" value="KAF2861833.1"/>
    <property type="molecule type" value="Genomic_DNA"/>
</dbReference>
<accession>A0A6A7C380</accession>
<dbReference type="Pfam" id="PF25880">
    <property type="entry name" value="WHD_CHMP7_1st"/>
    <property type="match status" value="1"/>
</dbReference>
<feature type="region of interest" description="Disordered" evidence="2">
    <location>
        <begin position="412"/>
        <end position="431"/>
    </location>
</feature>
<dbReference type="GO" id="GO:0032511">
    <property type="term" value="P:late endosome to vacuole transport via multivesicular body sorting pathway"/>
    <property type="evidence" value="ECO:0007669"/>
    <property type="project" value="TreeGrafter"/>
</dbReference>
<proteinExistence type="predicted"/>
<dbReference type="GO" id="GO:0009898">
    <property type="term" value="C:cytoplasmic side of plasma membrane"/>
    <property type="evidence" value="ECO:0007669"/>
    <property type="project" value="TreeGrafter"/>
</dbReference>
<evidence type="ECO:0000256" key="1">
    <source>
        <dbReference type="SAM" id="Coils"/>
    </source>
</evidence>
<organism evidence="3 4">
    <name type="scientific">Piedraia hortae CBS 480.64</name>
    <dbReference type="NCBI Taxonomy" id="1314780"/>
    <lineage>
        <taxon>Eukaryota</taxon>
        <taxon>Fungi</taxon>
        <taxon>Dikarya</taxon>
        <taxon>Ascomycota</taxon>
        <taxon>Pezizomycotina</taxon>
        <taxon>Dothideomycetes</taxon>
        <taxon>Dothideomycetidae</taxon>
        <taxon>Capnodiales</taxon>
        <taxon>Piedraiaceae</taxon>
        <taxon>Piedraia</taxon>
    </lineage>
</organism>
<dbReference type="AlphaFoldDB" id="A0A6A7C380"/>
<dbReference type="Proteomes" id="UP000799421">
    <property type="component" value="Unassembled WGS sequence"/>
</dbReference>
<evidence type="ECO:0000256" key="2">
    <source>
        <dbReference type="SAM" id="MobiDB-lite"/>
    </source>
</evidence>
<gene>
    <name evidence="3" type="ORF">K470DRAFT_244928</name>
</gene>
<dbReference type="PANTHER" id="PTHR22761">
    <property type="entry name" value="CHARGED MULTIVESICULAR BODY PROTEIN"/>
    <property type="match status" value="1"/>
</dbReference>
<evidence type="ECO:0000313" key="4">
    <source>
        <dbReference type="Proteomes" id="UP000799421"/>
    </source>
</evidence>
<dbReference type="OrthoDB" id="10250120at2759"/>
<name>A0A6A7C380_9PEZI</name>
<feature type="coiled-coil region" evidence="1">
    <location>
        <begin position="238"/>
        <end position="291"/>
    </location>
</feature>
<dbReference type="PANTHER" id="PTHR22761:SF18">
    <property type="entry name" value="SORTING PROTEIN SNF7 FAMILY PROTEIN, PUTATIVE (AFU_ORTHOLOGUE AFUA_2G16692)-RELATED"/>
    <property type="match status" value="1"/>
</dbReference>
<dbReference type="GO" id="GO:0006900">
    <property type="term" value="P:vesicle budding from membrane"/>
    <property type="evidence" value="ECO:0007669"/>
    <property type="project" value="TreeGrafter"/>
</dbReference>
<dbReference type="GO" id="GO:0005771">
    <property type="term" value="C:multivesicular body"/>
    <property type="evidence" value="ECO:0007669"/>
    <property type="project" value="TreeGrafter"/>
</dbReference>
<dbReference type="GO" id="GO:0000815">
    <property type="term" value="C:ESCRT III complex"/>
    <property type="evidence" value="ECO:0007669"/>
    <property type="project" value="TreeGrafter"/>
</dbReference>
<evidence type="ECO:0008006" key="5">
    <source>
        <dbReference type="Google" id="ProtNLM"/>
    </source>
</evidence>
<keyword evidence="4" id="KW-1185">Reference proteome</keyword>
<sequence>MTVNNVVEFLAANDEAFRNHNRLSSLYSSFQNQAQSNPDGYHANVAAWLRALSLATASGKLGNRYIISTTSLATALETKTHGRPQGLGCVVREAVRNGSFIPLDTFLSCKESIYATSWIPSPRQLLTLGWQALVGRREDGGEYVILANVEAAAKNVLDHISKTATSRTSRIFSRDMFDQTVCEATNMETLSSRDRAVLLLHLARDHAAIAYDAATATIKVKAASDTLPPSVQKEDITIASLRSLIVSLEREVVILSQRVSQHDGAARKLVVERKQEQARSALRQKKLAQEKLAQRTASLVQLEDVYAQTEKAADSVEMLSILEASAQTLKVLNKMTGGVDKIQNVVEQLQEEKQYTDEVQNALFQPATGEQSVADEDIEEEFEQLEKEERDRSLAKEVDRLSDKIDDLGITSTDLSIAEEGKKSEGQSVAA</sequence>
<dbReference type="Pfam" id="PF03357">
    <property type="entry name" value="Snf7"/>
    <property type="match status" value="1"/>
</dbReference>
<protein>
    <recommendedName>
        <fullName evidence="5">Snf7-domain-containing protein</fullName>
    </recommendedName>
</protein>
<keyword evidence="1" id="KW-0175">Coiled coil</keyword>
<evidence type="ECO:0000313" key="3">
    <source>
        <dbReference type="EMBL" id="KAF2861833.1"/>
    </source>
</evidence>
<reference evidence="3" key="1">
    <citation type="journal article" date="2020" name="Stud. Mycol.">
        <title>101 Dothideomycetes genomes: a test case for predicting lifestyles and emergence of pathogens.</title>
        <authorList>
            <person name="Haridas S."/>
            <person name="Albert R."/>
            <person name="Binder M."/>
            <person name="Bloem J."/>
            <person name="Labutti K."/>
            <person name="Salamov A."/>
            <person name="Andreopoulos B."/>
            <person name="Baker S."/>
            <person name="Barry K."/>
            <person name="Bills G."/>
            <person name="Bluhm B."/>
            <person name="Cannon C."/>
            <person name="Castanera R."/>
            <person name="Culley D."/>
            <person name="Daum C."/>
            <person name="Ezra D."/>
            <person name="Gonzalez J."/>
            <person name="Henrissat B."/>
            <person name="Kuo A."/>
            <person name="Liang C."/>
            <person name="Lipzen A."/>
            <person name="Lutzoni F."/>
            <person name="Magnuson J."/>
            <person name="Mondo S."/>
            <person name="Nolan M."/>
            <person name="Ohm R."/>
            <person name="Pangilinan J."/>
            <person name="Park H.-J."/>
            <person name="Ramirez L."/>
            <person name="Alfaro M."/>
            <person name="Sun H."/>
            <person name="Tritt A."/>
            <person name="Yoshinaga Y."/>
            <person name="Zwiers L.-H."/>
            <person name="Turgeon B."/>
            <person name="Goodwin S."/>
            <person name="Spatafora J."/>
            <person name="Crous P."/>
            <person name="Grigoriev I."/>
        </authorList>
    </citation>
    <scope>NUCLEOTIDE SEQUENCE</scope>
    <source>
        <strain evidence="3">CBS 480.64</strain>
    </source>
</reference>